<sequence>MRRATSTPRYEYCLVVDEICLESLDYPLPGKSPVVKLVCRDWEMYLTPEQMLKDTPWPYHADITEYDEEDVGWMYMSLDNYMEYYTDLQASDWDDVYRRPPYIDGSEDETNMIGDWRGNHAPERKAVEEN</sequence>
<evidence type="ECO:0000313" key="3">
    <source>
        <dbReference type="Proteomes" id="UP000664132"/>
    </source>
</evidence>
<keyword evidence="3" id="KW-1185">Reference proteome</keyword>
<dbReference type="AlphaFoldDB" id="A0A8H7TID8"/>
<evidence type="ECO:0000256" key="1">
    <source>
        <dbReference type="SAM" id="MobiDB-lite"/>
    </source>
</evidence>
<comment type="caution">
    <text evidence="2">The sequence shown here is derived from an EMBL/GenBank/DDBJ whole genome shotgun (WGS) entry which is preliminary data.</text>
</comment>
<feature type="region of interest" description="Disordered" evidence="1">
    <location>
        <begin position="108"/>
        <end position="130"/>
    </location>
</feature>
<accession>A0A8H7TID8</accession>
<reference evidence="2" key="1">
    <citation type="submission" date="2021-02" db="EMBL/GenBank/DDBJ databases">
        <title>Genome sequence Cadophora malorum strain M34.</title>
        <authorList>
            <person name="Stefanovic E."/>
            <person name="Vu D."/>
            <person name="Scully C."/>
            <person name="Dijksterhuis J."/>
            <person name="Roader J."/>
            <person name="Houbraken J."/>
        </authorList>
    </citation>
    <scope>NUCLEOTIDE SEQUENCE</scope>
    <source>
        <strain evidence="2">M34</strain>
    </source>
</reference>
<feature type="compositionally biased region" description="Basic and acidic residues" evidence="1">
    <location>
        <begin position="117"/>
        <end position="130"/>
    </location>
</feature>
<name>A0A8H7TID8_9HELO</name>
<protein>
    <submittedName>
        <fullName evidence="2">Uncharacterized protein</fullName>
    </submittedName>
</protein>
<dbReference type="EMBL" id="JAFJYH010000088">
    <property type="protein sequence ID" value="KAG4420249.1"/>
    <property type="molecule type" value="Genomic_DNA"/>
</dbReference>
<gene>
    <name evidence="2" type="ORF">IFR04_006627</name>
</gene>
<evidence type="ECO:0000313" key="2">
    <source>
        <dbReference type="EMBL" id="KAG4420249.1"/>
    </source>
</evidence>
<dbReference type="Proteomes" id="UP000664132">
    <property type="component" value="Unassembled WGS sequence"/>
</dbReference>
<organism evidence="2 3">
    <name type="scientific">Cadophora malorum</name>
    <dbReference type="NCBI Taxonomy" id="108018"/>
    <lineage>
        <taxon>Eukaryota</taxon>
        <taxon>Fungi</taxon>
        <taxon>Dikarya</taxon>
        <taxon>Ascomycota</taxon>
        <taxon>Pezizomycotina</taxon>
        <taxon>Leotiomycetes</taxon>
        <taxon>Helotiales</taxon>
        <taxon>Ploettnerulaceae</taxon>
        <taxon>Cadophora</taxon>
    </lineage>
</organism>
<dbReference type="OrthoDB" id="4424523at2759"/>
<proteinExistence type="predicted"/>